<gene>
    <name evidence="2" type="ORF">A4H34_10310</name>
</gene>
<feature type="compositionally biased region" description="Basic residues" evidence="1">
    <location>
        <begin position="217"/>
        <end position="229"/>
    </location>
</feature>
<sequence>MEGTPAGLTHLTAENPVGLTSPAAGNPAGRRSCIARWVDNRNFEQRTTTKPTAPAQPVKDPARVRRTEAARARLALHRAPTAQNQALADLYQDPTDPHQVPTAQNQAPTGLSQAPTEPNVTPTDRHRGLAARSLPVPDGTEAAPGGRRIAPETARSQSPLVPKQTSAARRQIRIAVSQARKRDVPSLAPSRPTASRRHPGRNRCLRGLGPRPGRFALRGRKAVRLRQSPRTRTSGAKTLARRRP</sequence>
<evidence type="ECO:0000313" key="3">
    <source>
        <dbReference type="Proteomes" id="UP000078368"/>
    </source>
</evidence>
<dbReference type="AlphaFoldDB" id="A0A179B168"/>
<evidence type="ECO:0000313" key="2">
    <source>
        <dbReference type="EMBL" id="OAP85458.1"/>
    </source>
</evidence>
<keyword evidence="3" id="KW-1185">Reference proteome</keyword>
<accession>A0A179B168</accession>
<dbReference type="EMBL" id="LVZK01000003">
    <property type="protein sequence ID" value="OAP85458.1"/>
    <property type="molecule type" value="Genomic_DNA"/>
</dbReference>
<evidence type="ECO:0000256" key="1">
    <source>
        <dbReference type="SAM" id="MobiDB-lite"/>
    </source>
</evidence>
<reference evidence="2 3" key="1">
    <citation type="submission" date="2016-04" db="EMBL/GenBank/DDBJ databases">
        <title>Peptidophaga gingivicola gen. nov., sp. nov., isolated from human subgingival plaque.</title>
        <authorList>
            <person name="Beall C.J."/>
            <person name="Mokrzan E.M."/>
            <person name="Griffen A.L."/>
            <person name="Leys E.J."/>
        </authorList>
    </citation>
    <scope>NUCLEOTIDE SEQUENCE [LARGE SCALE GENOMIC DNA]</scope>
    <source>
        <strain evidence="2 3">BA112</strain>
    </source>
</reference>
<feature type="compositionally biased region" description="Basic residues" evidence="1">
    <location>
        <begin position="194"/>
        <end position="204"/>
    </location>
</feature>
<feature type="compositionally biased region" description="Low complexity" evidence="1">
    <location>
        <begin position="205"/>
        <end position="216"/>
    </location>
</feature>
<organism evidence="2 3">
    <name type="scientific">Peptidiphaga gingivicola</name>
    <dbReference type="NCBI Taxonomy" id="2741497"/>
    <lineage>
        <taxon>Bacteria</taxon>
        <taxon>Bacillati</taxon>
        <taxon>Actinomycetota</taxon>
        <taxon>Actinomycetes</taxon>
        <taxon>Actinomycetales</taxon>
        <taxon>Actinomycetaceae</taxon>
        <taxon>Peptidiphaga</taxon>
    </lineage>
</organism>
<feature type="compositionally biased region" description="Polar residues" evidence="1">
    <location>
        <begin position="154"/>
        <end position="168"/>
    </location>
</feature>
<protein>
    <submittedName>
        <fullName evidence="2">Uncharacterized protein</fullName>
    </submittedName>
</protein>
<feature type="compositionally biased region" description="Polar residues" evidence="1">
    <location>
        <begin position="101"/>
        <end position="122"/>
    </location>
</feature>
<name>A0A179B168_9ACTO</name>
<proteinExistence type="predicted"/>
<feature type="region of interest" description="Disordered" evidence="1">
    <location>
        <begin position="1"/>
        <end position="65"/>
    </location>
</feature>
<comment type="caution">
    <text evidence="2">The sequence shown here is derived from an EMBL/GenBank/DDBJ whole genome shotgun (WGS) entry which is preliminary data.</text>
</comment>
<feature type="region of interest" description="Disordered" evidence="1">
    <location>
        <begin position="92"/>
        <end position="244"/>
    </location>
</feature>
<dbReference type="Proteomes" id="UP000078368">
    <property type="component" value="Unassembled WGS sequence"/>
</dbReference>